<sequence>MSNKEYVTIVLDSSEYMNLKSTQNQTKTDFELGLQFTFNFFNQQLLKNRKSDRYAFVVYTPGEIQSVYYNEPLSLRVVKEYYKLAVDAHEKGDSHSHGYGKNDIIDAFGEALNKQIANKFVRSVFVITNGRGKITDPTAKVDNFKQICLKYSVSCTFLLVGKKDNNLTRDYLSQMCSELGDYCKVFDYADYVENWRALRLINPRSLCDTHMSFASIGGKEQDTQGINLRVQVYPAIRVQSHIHGHDYIVEDKSSSPTKVKRDTRYYMLNDPNIANEVFDYIKDQTESKQESTKLYLKRADVKYGFKYTQRDIYALGPEIEEAATLSTSCGINILGFIKTDRLSIPFFSEESSYVIPSTKFYSDNKIAFNSLVQALLESKSAAIVRYVQKDSDEVQICAALPQKIVIEGDRHGRVLLMIRLAMKEDEMVGHFPRLEEKDETLDMEMEKLISIKTLANDNTKPDELDNPKCGLTQSKASVERVTKDTPLERILLSTCPATKRFNYYVEKILYQALSKSSLTDFLGEENFVEKYLTKDEAHTLFNMDNILDAKQAHLYSHRELKEADVISKTLRKRLETKYKLKEAQPKKKRKFMPVFGVENNDGNFDEYFDVDDMLA</sequence>
<dbReference type="GO" id="GO:0005524">
    <property type="term" value="F:ATP binding"/>
    <property type="evidence" value="ECO:0007669"/>
    <property type="project" value="UniProtKB-KW"/>
</dbReference>
<dbReference type="SMART" id="SM00559">
    <property type="entry name" value="Ku78"/>
    <property type="match status" value="1"/>
</dbReference>
<dbReference type="SUPFAM" id="SSF100939">
    <property type="entry name" value="SPOC domain-like"/>
    <property type="match status" value="1"/>
</dbReference>
<keyword evidence="8" id="KW-0347">Helicase</keyword>
<dbReference type="GO" id="GO:0003678">
    <property type="term" value="F:DNA helicase activity"/>
    <property type="evidence" value="ECO:0007669"/>
    <property type="project" value="UniProtKB-EC"/>
</dbReference>
<comment type="subcellular location">
    <subcellularLocation>
        <location evidence="2">Chromosome</location>
        <location evidence="2">Telomere</location>
    </subcellularLocation>
    <subcellularLocation>
        <location evidence="1">Nucleus</location>
    </subcellularLocation>
</comment>
<evidence type="ECO:0000256" key="5">
    <source>
        <dbReference type="ARBA" id="ARBA00022741"/>
    </source>
</evidence>
<keyword evidence="13" id="KW-0234">DNA repair</keyword>
<accession>A0AAI9WX01</accession>
<dbReference type="GO" id="GO:0000781">
    <property type="term" value="C:chromosome, telomeric region"/>
    <property type="evidence" value="ECO:0007669"/>
    <property type="project" value="UniProtKB-SubCell"/>
</dbReference>
<gene>
    <name evidence="16" type="ORF">KGF56_003426</name>
</gene>
<dbReference type="SUPFAM" id="SSF53300">
    <property type="entry name" value="vWA-like"/>
    <property type="match status" value="1"/>
</dbReference>
<evidence type="ECO:0000256" key="8">
    <source>
        <dbReference type="ARBA" id="ARBA00022806"/>
    </source>
</evidence>
<keyword evidence="17" id="KW-1185">Reference proteome</keyword>
<evidence type="ECO:0000256" key="9">
    <source>
        <dbReference type="ARBA" id="ARBA00022840"/>
    </source>
</evidence>
<comment type="caution">
    <text evidence="16">The sequence shown here is derived from an EMBL/GenBank/DDBJ whole genome shotgun (WGS) entry which is preliminary data.</text>
</comment>
<evidence type="ECO:0000256" key="4">
    <source>
        <dbReference type="ARBA" id="ARBA00022454"/>
    </source>
</evidence>
<evidence type="ECO:0000313" key="17">
    <source>
        <dbReference type="Proteomes" id="UP001202479"/>
    </source>
</evidence>
<dbReference type="EC" id="3.6.4.12" evidence="3"/>
<evidence type="ECO:0000256" key="7">
    <source>
        <dbReference type="ARBA" id="ARBA00022801"/>
    </source>
</evidence>
<proteinExistence type="predicted"/>
<organism evidence="16 17">
    <name type="scientific">Candida oxycetoniae</name>
    <dbReference type="NCBI Taxonomy" id="497107"/>
    <lineage>
        <taxon>Eukaryota</taxon>
        <taxon>Fungi</taxon>
        <taxon>Dikarya</taxon>
        <taxon>Ascomycota</taxon>
        <taxon>Saccharomycotina</taxon>
        <taxon>Pichiomycetes</taxon>
        <taxon>Debaryomycetaceae</taxon>
        <taxon>Candida/Lodderomyces clade</taxon>
        <taxon>Candida</taxon>
    </lineage>
</organism>
<dbReference type="GO" id="GO:0003690">
    <property type="term" value="F:double-stranded DNA binding"/>
    <property type="evidence" value="ECO:0007669"/>
    <property type="project" value="TreeGrafter"/>
</dbReference>
<reference evidence="16" key="1">
    <citation type="journal article" date="2022" name="DNA Res.">
        <title>Genome analysis of five recently described species of the CUG-Ser clade uncovers Candida theae as a new hybrid lineage with pathogenic potential in the Candida parapsilosis species complex.</title>
        <authorList>
            <person name="Mixao V."/>
            <person name="Del Olmo V."/>
            <person name="Hegedusova E."/>
            <person name="Saus E."/>
            <person name="Pryszcz L."/>
            <person name="Cillingova A."/>
            <person name="Nosek J."/>
            <person name="Gabaldon T."/>
        </authorList>
    </citation>
    <scope>NUCLEOTIDE SEQUENCE</scope>
    <source>
        <strain evidence="16">CBS 10844</strain>
    </source>
</reference>
<name>A0AAI9WX01_9ASCO</name>
<dbReference type="PANTHER" id="PTHR12604:SF4">
    <property type="entry name" value="X-RAY REPAIR CROSS-COMPLEMENTING PROTEIN 5"/>
    <property type="match status" value="1"/>
</dbReference>
<evidence type="ECO:0000256" key="6">
    <source>
        <dbReference type="ARBA" id="ARBA00022763"/>
    </source>
</evidence>
<dbReference type="PANTHER" id="PTHR12604">
    <property type="entry name" value="KU AUTOANTIGEN DNA HELICASE"/>
    <property type="match status" value="1"/>
</dbReference>
<dbReference type="GeneID" id="73381041"/>
<dbReference type="RefSeq" id="XP_049179538.1">
    <property type="nucleotide sequence ID" value="XM_049324758.1"/>
</dbReference>
<feature type="domain" description="Ku" evidence="15">
    <location>
        <begin position="293"/>
        <end position="437"/>
    </location>
</feature>
<keyword evidence="4" id="KW-0158">Chromosome</keyword>
<dbReference type="InterPro" id="IPR006164">
    <property type="entry name" value="DNA_bd_Ku70/Ku80"/>
</dbReference>
<evidence type="ECO:0000259" key="15">
    <source>
        <dbReference type="SMART" id="SM00559"/>
    </source>
</evidence>
<dbReference type="GO" id="GO:0016787">
    <property type="term" value="F:hydrolase activity"/>
    <property type="evidence" value="ECO:0007669"/>
    <property type="project" value="UniProtKB-KW"/>
</dbReference>
<keyword evidence="7" id="KW-0378">Hydrolase</keyword>
<dbReference type="Gene3D" id="2.40.290.10">
    <property type="match status" value="1"/>
</dbReference>
<dbReference type="Pfam" id="PF02735">
    <property type="entry name" value="Ku"/>
    <property type="match status" value="1"/>
</dbReference>
<dbReference type="GO" id="GO:0043564">
    <property type="term" value="C:Ku70:Ku80 complex"/>
    <property type="evidence" value="ECO:0007669"/>
    <property type="project" value="TreeGrafter"/>
</dbReference>
<dbReference type="AlphaFoldDB" id="A0AAI9WX01"/>
<keyword evidence="6" id="KW-0227">DNA damage</keyword>
<evidence type="ECO:0000256" key="13">
    <source>
        <dbReference type="ARBA" id="ARBA00023204"/>
    </source>
</evidence>
<evidence type="ECO:0000256" key="12">
    <source>
        <dbReference type="ARBA" id="ARBA00023172"/>
    </source>
</evidence>
<keyword evidence="5" id="KW-0547">Nucleotide-binding</keyword>
<evidence type="ECO:0000256" key="1">
    <source>
        <dbReference type="ARBA" id="ARBA00004123"/>
    </source>
</evidence>
<dbReference type="InterPro" id="IPR016194">
    <property type="entry name" value="SPOC-like_C_dom_sf"/>
</dbReference>
<keyword evidence="9" id="KW-0067">ATP-binding</keyword>
<evidence type="ECO:0000256" key="3">
    <source>
        <dbReference type="ARBA" id="ARBA00012551"/>
    </source>
</evidence>
<evidence type="ECO:0000256" key="2">
    <source>
        <dbReference type="ARBA" id="ARBA00004574"/>
    </source>
</evidence>
<dbReference type="GO" id="GO:0006303">
    <property type="term" value="P:double-strand break repair via nonhomologous end joining"/>
    <property type="evidence" value="ECO:0007669"/>
    <property type="project" value="InterPro"/>
</dbReference>
<dbReference type="EMBL" id="JAHUZD010000120">
    <property type="protein sequence ID" value="KAI3403791.2"/>
    <property type="molecule type" value="Genomic_DNA"/>
</dbReference>
<dbReference type="GO" id="GO:0006310">
    <property type="term" value="P:DNA recombination"/>
    <property type="evidence" value="ECO:0007669"/>
    <property type="project" value="UniProtKB-KW"/>
</dbReference>
<evidence type="ECO:0000256" key="14">
    <source>
        <dbReference type="ARBA" id="ARBA00023242"/>
    </source>
</evidence>
<evidence type="ECO:0000313" key="16">
    <source>
        <dbReference type="EMBL" id="KAI3403791.2"/>
    </source>
</evidence>
<dbReference type="Proteomes" id="UP001202479">
    <property type="component" value="Unassembled WGS sequence"/>
</dbReference>
<protein>
    <recommendedName>
        <fullName evidence="3">DNA helicase</fullName>
        <ecNumber evidence="3">3.6.4.12</ecNumber>
    </recommendedName>
</protein>
<evidence type="ECO:0000256" key="11">
    <source>
        <dbReference type="ARBA" id="ARBA00023125"/>
    </source>
</evidence>
<dbReference type="GO" id="GO:0000723">
    <property type="term" value="P:telomere maintenance"/>
    <property type="evidence" value="ECO:0007669"/>
    <property type="project" value="TreeGrafter"/>
</dbReference>
<keyword evidence="10" id="KW-0779">Telomere</keyword>
<keyword evidence="11" id="KW-0238">DNA-binding</keyword>
<dbReference type="InterPro" id="IPR036465">
    <property type="entry name" value="vWFA_dom_sf"/>
</dbReference>
<evidence type="ECO:0000256" key="10">
    <source>
        <dbReference type="ARBA" id="ARBA00022895"/>
    </source>
</evidence>
<keyword evidence="14" id="KW-0539">Nucleus</keyword>
<keyword evidence="12" id="KW-0233">DNA recombination</keyword>
<dbReference type="GO" id="GO:0042162">
    <property type="term" value="F:telomeric DNA binding"/>
    <property type="evidence" value="ECO:0007669"/>
    <property type="project" value="TreeGrafter"/>
</dbReference>